<comment type="caution">
    <text evidence="2">The sequence shown here is derived from an EMBL/GenBank/DDBJ whole genome shotgun (WGS) entry which is preliminary data.</text>
</comment>
<evidence type="ECO:0000313" key="2">
    <source>
        <dbReference type="EMBL" id="MXO48924.1"/>
    </source>
</evidence>
<dbReference type="RefSeq" id="WP_160728464.1">
    <property type="nucleotide sequence ID" value="NZ_WTYC01000006.1"/>
</dbReference>
<gene>
    <name evidence="2" type="ORF">GRI69_11715</name>
</gene>
<dbReference type="EMBL" id="WTYC01000006">
    <property type="protein sequence ID" value="MXO48924.1"/>
    <property type="molecule type" value="Genomic_DNA"/>
</dbReference>
<sequence>MKMKNTKSAKLGAKVSKKKKTSTSSKKTISDRVLKFVKSVEDASVKAQYEALMGVGRPVDIALASYTDVLKEGAKVALAGLGTSIVKEGADLKLQVSRIAMRPFADPDFSVVEARKVPAKYGKAGYDGFGSVRFCPVPHPDTGADMIAMDTVVLYSGSPPPSRPVRRRRRAAIGDGVDHAATVTFTLNDLAAVKAALASMFYPPLARLPNGDPFEDEGQHFAQGSKPAERALMALMCRSQLPAKKMLNGFGAGKSVIDGVQGHLKYLVDQRCKGTPSVIHQDLVPPFWFGELHRLGLDHLSVPTIRLR</sequence>
<protein>
    <submittedName>
        <fullName evidence="2">Uncharacterized protein</fullName>
    </submittedName>
</protein>
<evidence type="ECO:0000256" key="1">
    <source>
        <dbReference type="SAM" id="MobiDB-lite"/>
    </source>
</evidence>
<name>A0A844XTZ0_9SPHN</name>
<dbReference type="Proteomes" id="UP000448199">
    <property type="component" value="Unassembled WGS sequence"/>
</dbReference>
<proteinExistence type="predicted"/>
<feature type="region of interest" description="Disordered" evidence="1">
    <location>
        <begin position="1"/>
        <end position="26"/>
    </location>
</feature>
<organism evidence="2 3">
    <name type="scientific">Qipengyuania vulgaris</name>
    <dbReference type="NCBI Taxonomy" id="291985"/>
    <lineage>
        <taxon>Bacteria</taxon>
        <taxon>Pseudomonadati</taxon>
        <taxon>Pseudomonadota</taxon>
        <taxon>Alphaproteobacteria</taxon>
        <taxon>Sphingomonadales</taxon>
        <taxon>Erythrobacteraceae</taxon>
        <taxon>Qipengyuania</taxon>
    </lineage>
</organism>
<evidence type="ECO:0000313" key="3">
    <source>
        <dbReference type="Proteomes" id="UP000448199"/>
    </source>
</evidence>
<keyword evidence="3" id="KW-1185">Reference proteome</keyword>
<reference evidence="2 3" key="1">
    <citation type="submission" date="2019-12" db="EMBL/GenBank/DDBJ databases">
        <title>Genomic-based taxomic classification of the family Erythrobacteraceae.</title>
        <authorList>
            <person name="Xu L."/>
        </authorList>
    </citation>
    <scope>NUCLEOTIDE SEQUENCE [LARGE SCALE GENOMIC DNA]</scope>
    <source>
        <strain evidence="2 3">DSM 17792</strain>
    </source>
</reference>
<dbReference type="AlphaFoldDB" id="A0A844XTZ0"/>
<accession>A0A844XTZ0</accession>
<dbReference type="OrthoDB" id="7408042at2"/>